<dbReference type="CDD" id="cd00093">
    <property type="entry name" value="HTH_XRE"/>
    <property type="match status" value="1"/>
</dbReference>
<dbReference type="InterPro" id="IPR010359">
    <property type="entry name" value="IrrE_HExxH"/>
</dbReference>
<name>A0A1I5I9S3_9ACTN</name>
<protein>
    <submittedName>
        <fullName evidence="3">Zn-dependent peptidase ImmA, M78 family</fullName>
    </submittedName>
</protein>
<dbReference type="Pfam" id="PF01381">
    <property type="entry name" value="HTH_3"/>
    <property type="match status" value="1"/>
</dbReference>
<keyword evidence="4" id="KW-1185">Reference proteome</keyword>
<evidence type="ECO:0000259" key="2">
    <source>
        <dbReference type="PROSITE" id="PS50943"/>
    </source>
</evidence>
<evidence type="ECO:0000313" key="4">
    <source>
        <dbReference type="Proteomes" id="UP000183642"/>
    </source>
</evidence>
<dbReference type="Gene3D" id="1.10.10.2910">
    <property type="match status" value="1"/>
</dbReference>
<evidence type="ECO:0000256" key="1">
    <source>
        <dbReference type="ARBA" id="ARBA00007227"/>
    </source>
</evidence>
<dbReference type="RefSeq" id="WP_075015687.1">
    <property type="nucleotide sequence ID" value="NZ_FOWE01000012.1"/>
</dbReference>
<dbReference type="InterPro" id="IPR010982">
    <property type="entry name" value="Lambda_DNA-bd_dom_sf"/>
</dbReference>
<dbReference type="PANTHER" id="PTHR43236">
    <property type="entry name" value="ANTITOXIN HIGA1"/>
    <property type="match status" value="1"/>
</dbReference>
<dbReference type="Pfam" id="PF06114">
    <property type="entry name" value="Peptidase_M78"/>
    <property type="match status" value="1"/>
</dbReference>
<dbReference type="AlphaFoldDB" id="A0A1I5I9S3"/>
<gene>
    <name evidence="3" type="ORF">SAMN05660359_04458</name>
</gene>
<dbReference type="InterPro" id="IPR052345">
    <property type="entry name" value="Rad_response_metalloprotease"/>
</dbReference>
<dbReference type="EMBL" id="FOWE01000012">
    <property type="protein sequence ID" value="SFO57303.1"/>
    <property type="molecule type" value="Genomic_DNA"/>
</dbReference>
<evidence type="ECO:0000313" key="3">
    <source>
        <dbReference type="EMBL" id="SFO57303.1"/>
    </source>
</evidence>
<dbReference type="PROSITE" id="PS50943">
    <property type="entry name" value="HTH_CROC1"/>
    <property type="match status" value="1"/>
</dbReference>
<dbReference type="InterPro" id="IPR001387">
    <property type="entry name" value="Cro/C1-type_HTH"/>
</dbReference>
<accession>A0A1I5I9S3</accession>
<feature type="domain" description="HTH cro/C1-type" evidence="2">
    <location>
        <begin position="18"/>
        <end position="72"/>
    </location>
</feature>
<sequence>MSLDEARRTVIALDRARLQAGRELRGLSQTALAREAGITAAAVSQFENGHSRPTPATLLKLSYALDLPLGYFARRHGHAAGQAPAAFFRSLRSTSAAERRRATALVGLVHELVHAVEQHVALPAPDVPVNKAARDDASIDRVAADARAHLGLDANGPIPDVVRAMERQGIVTARFRVEGHQMDAFSVDYLDRPVVVLGADKGHRDRSRFDAAHELGHLVLHHPDDAGSKEAETQAHKFAAAFLMPAESIRDDLPRRADWERLAGLKREWGVSIAALLKRAQTLGSMDPAAYTQAMKTLSARGWRKREPVDLGPAEQPVLLARALEVAEAHGVTLDDLAAEHGLPLHDLRKVLENSLDPRPRVEL</sequence>
<dbReference type="PANTHER" id="PTHR43236:SF1">
    <property type="entry name" value="BLL7220 PROTEIN"/>
    <property type="match status" value="1"/>
</dbReference>
<dbReference type="SUPFAM" id="SSF47413">
    <property type="entry name" value="lambda repressor-like DNA-binding domains"/>
    <property type="match status" value="1"/>
</dbReference>
<dbReference type="SMART" id="SM00530">
    <property type="entry name" value="HTH_XRE"/>
    <property type="match status" value="1"/>
</dbReference>
<dbReference type="Proteomes" id="UP000183642">
    <property type="component" value="Unassembled WGS sequence"/>
</dbReference>
<dbReference type="GO" id="GO:0003677">
    <property type="term" value="F:DNA binding"/>
    <property type="evidence" value="ECO:0007669"/>
    <property type="project" value="InterPro"/>
</dbReference>
<reference evidence="4" key="1">
    <citation type="submission" date="2016-10" db="EMBL/GenBank/DDBJ databases">
        <authorList>
            <person name="Varghese N."/>
            <person name="Submissions S."/>
        </authorList>
    </citation>
    <scope>NUCLEOTIDE SEQUENCE [LARGE SCALE GENOMIC DNA]</scope>
    <source>
        <strain evidence="4">DSM 43161</strain>
    </source>
</reference>
<organism evidence="3 4">
    <name type="scientific">Geodermatophilus obscurus</name>
    <dbReference type="NCBI Taxonomy" id="1861"/>
    <lineage>
        <taxon>Bacteria</taxon>
        <taxon>Bacillati</taxon>
        <taxon>Actinomycetota</taxon>
        <taxon>Actinomycetes</taxon>
        <taxon>Geodermatophilales</taxon>
        <taxon>Geodermatophilaceae</taxon>
        <taxon>Geodermatophilus</taxon>
    </lineage>
</organism>
<dbReference type="Gene3D" id="1.10.260.40">
    <property type="entry name" value="lambda repressor-like DNA-binding domains"/>
    <property type="match status" value="1"/>
</dbReference>
<proteinExistence type="inferred from homology"/>
<comment type="similarity">
    <text evidence="1">Belongs to the short-chain fatty acyl-CoA assimilation regulator (ScfR) family.</text>
</comment>